<evidence type="ECO:0000313" key="2">
    <source>
        <dbReference type="Proteomes" id="UP000676996"/>
    </source>
</evidence>
<organism evidence="1 2">
    <name type="scientific">Stakelama marina</name>
    <dbReference type="NCBI Taxonomy" id="2826939"/>
    <lineage>
        <taxon>Bacteria</taxon>
        <taxon>Pseudomonadati</taxon>
        <taxon>Pseudomonadota</taxon>
        <taxon>Alphaproteobacteria</taxon>
        <taxon>Sphingomonadales</taxon>
        <taxon>Sphingomonadaceae</taxon>
        <taxon>Stakelama</taxon>
    </lineage>
</organism>
<dbReference type="Gene3D" id="1.25.40.10">
    <property type="entry name" value="Tetratricopeptide repeat domain"/>
    <property type="match status" value="1"/>
</dbReference>
<dbReference type="Proteomes" id="UP000676996">
    <property type="component" value="Unassembled WGS sequence"/>
</dbReference>
<sequence>MNNPNKSSLIRPIAATIGALFIAILSMMSGTDRIIAENGLAKAPFLGGKAAGAYSTALSRAGDRTGAIVAAEQFVRTDPIDPAATAILGSTLLTDGQDEAAQRAFRVAGQLGWRQVSVQLYWLATALALNDTNIAQQRLDALMRLDVNNEQVNSALQQLEATPEGRRALAGLLVQDPPWMPRFLADAGHLKPDELVTRERTIALARKQGADLDCGSLSRGVFYLISRKYIKEAKQLWQSGCGSDSSKFINDGDFEQSTPEEKNPFTWNFPKEAGIEASVEPAPRPLSGHALKIKSTLSVRKVGAYQILYLSPGGYRLSWQSWSQGRAPDFSIIPQVICNQSRREATDPATTISNDDLTSSLIFHVPNADCAIQTFSIVKQAAGFGQNDTGWVDKIAITPAP</sequence>
<comment type="caution">
    <text evidence="1">The sequence shown here is derived from an EMBL/GenBank/DDBJ whole genome shotgun (WGS) entry which is preliminary data.</text>
</comment>
<accession>A0A8T4IIG2</accession>
<keyword evidence="2" id="KW-1185">Reference proteome</keyword>
<proteinExistence type="predicted"/>
<name>A0A8T4IIG2_9SPHN</name>
<protein>
    <recommendedName>
        <fullName evidence="3">Tetratricopeptide repeat protein</fullName>
    </recommendedName>
</protein>
<dbReference type="AlphaFoldDB" id="A0A8T4IIG2"/>
<dbReference type="InterPro" id="IPR011990">
    <property type="entry name" value="TPR-like_helical_dom_sf"/>
</dbReference>
<evidence type="ECO:0000313" key="1">
    <source>
        <dbReference type="EMBL" id="MBR0552099.1"/>
    </source>
</evidence>
<dbReference type="SUPFAM" id="SSF48452">
    <property type="entry name" value="TPR-like"/>
    <property type="match status" value="1"/>
</dbReference>
<evidence type="ECO:0008006" key="3">
    <source>
        <dbReference type="Google" id="ProtNLM"/>
    </source>
</evidence>
<reference evidence="1" key="1">
    <citation type="submission" date="2021-04" db="EMBL/GenBank/DDBJ databases">
        <title>Ouciella asimina sp. nov., isolated from the surface seawater in the hydrothermal field of Okinawa Trough.</title>
        <authorList>
            <person name="Shuang W."/>
        </authorList>
    </citation>
    <scope>NUCLEOTIDE SEQUENCE</scope>
    <source>
        <strain evidence="1">LXI357</strain>
    </source>
</reference>
<gene>
    <name evidence="1" type="ORF">J7S20_06245</name>
</gene>
<dbReference type="RefSeq" id="WP_284053349.1">
    <property type="nucleotide sequence ID" value="NZ_JAGRQC010000001.1"/>
</dbReference>
<dbReference type="EMBL" id="JAGRQC010000001">
    <property type="protein sequence ID" value="MBR0552099.1"/>
    <property type="molecule type" value="Genomic_DNA"/>
</dbReference>